<evidence type="ECO:0000313" key="1">
    <source>
        <dbReference type="EMBL" id="JAH83183.1"/>
    </source>
</evidence>
<accession>A0A0E9W119</accession>
<reference evidence="1" key="1">
    <citation type="submission" date="2014-11" db="EMBL/GenBank/DDBJ databases">
        <authorList>
            <person name="Amaro Gonzalez C."/>
        </authorList>
    </citation>
    <scope>NUCLEOTIDE SEQUENCE</scope>
</reference>
<dbReference type="AlphaFoldDB" id="A0A0E9W119"/>
<dbReference type="EMBL" id="GBXM01025394">
    <property type="protein sequence ID" value="JAH83183.1"/>
    <property type="molecule type" value="Transcribed_RNA"/>
</dbReference>
<proteinExistence type="predicted"/>
<organism evidence="1">
    <name type="scientific">Anguilla anguilla</name>
    <name type="common">European freshwater eel</name>
    <name type="synonym">Muraena anguilla</name>
    <dbReference type="NCBI Taxonomy" id="7936"/>
    <lineage>
        <taxon>Eukaryota</taxon>
        <taxon>Metazoa</taxon>
        <taxon>Chordata</taxon>
        <taxon>Craniata</taxon>
        <taxon>Vertebrata</taxon>
        <taxon>Euteleostomi</taxon>
        <taxon>Actinopterygii</taxon>
        <taxon>Neopterygii</taxon>
        <taxon>Teleostei</taxon>
        <taxon>Anguilliformes</taxon>
        <taxon>Anguillidae</taxon>
        <taxon>Anguilla</taxon>
    </lineage>
</organism>
<protein>
    <submittedName>
        <fullName evidence="1">Uncharacterized protein</fullName>
    </submittedName>
</protein>
<name>A0A0E9W119_ANGAN</name>
<reference evidence="1" key="2">
    <citation type="journal article" date="2015" name="Fish Shellfish Immunol.">
        <title>Early steps in the European eel (Anguilla anguilla)-Vibrio vulnificus interaction in the gills: Role of the RtxA13 toxin.</title>
        <authorList>
            <person name="Callol A."/>
            <person name="Pajuelo D."/>
            <person name="Ebbesson L."/>
            <person name="Teles M."/>
            <person name="MacKenzie S."/>
            <person name="Amaro C."/>
        </authorList>
    </citation>
    <scope>NUCLEOTIDE SEQUENCE</scope>
</reference>
<sequence length="87" mass="10124">MLDVSCPHTFGYVVYKHIQTVNHSLLHQLILTGSFLPQYAYFTWAQTFSWSSCSLSSPLRLLMHLHLQSPSLYLHCWSWWTAGLHVC</sequence>